<name>A0A8X6P8P2_NEPPI</name>
<sequence length="114" mass="13398">MNLHLILKLRGRRVLWIIIHVFKRKRRWPLVTFFQSGNIAGINSQLLYVATHINDAQLFRSHFPKKKNFYIIDEATPLDIGSGHFSSQYKRPQEEQLEDDSPAKIRGRCFCCGR</sequence>
<evidence type="ECO:0000313" key="1">
    <source>
        <dbReference type="EMBL" id="GFT56751.1"/>
    </source>
</evidence>
<keyword evidence="2" id="KW-1185">Reference proteome</keyword>
<proteinExistence type="predicted"/>
<reference evidence="1" key="1">
    <citation type="submission" date="2020-08" db="EMBL/GenBank/DDBJ databases">
        <title>Multicomponent nature underlies the extraordinary mechanical properties of spider dragline silk.</title>
        <authorList>
            <person name="Kono N."/>
            <person name="Nakamura H."/>
            <person name="Mori M."/>
            <person name="Yoshida Y."/>
            <person name="Ohtoshi R."/>
            <person name="Malay A.D."/>
            <person name="Moran D.A.P."/>
            <person name="Tomita M."/>
            <person name="Numata K."/>
            <person name="Arakawa K."/>
        </authorList>
    </citation>
    <scope>NUCLEOTIDE SEQUENCE</scope>
</reference>
<comment type="caution">
    <text evidence="1">The sequence shown here is derived from an EMBL/GenBank/DDBJ whole genome shotgun (WGS) entry which is preliminary data.</text>
</comment>
<protein>
    <submittedName>
        <fullName evidence="1">Uncharacterized protein</fullName>
    </submittedName>
</protein>
<dbReference type="OrthoDB" id="6435093at2759"/>
<accession>A0A8X6P8P2</accession>
<dbReference type="AlphaFoldDB" id="A0A8X6P8P2"/>
<evidence type="ECO:0000313" key="2">
    <source>
        <dbReference type="Proteomes" id="UP000887013"/>
    </source>
</evidence>
<dbReference type="Proteomes" id="UP000887013">
    <property type="component" value="Unassembled WGS sequence"/>
</dbReference>
<organism evidence="1 2">
    <name type="scientific">Nephila pilipes</name>
    <name type="common">Giant wood spider</name>
    <name type="synonym">Nephila maculata</name>
    <dbReference type="NCBI Taxonomy" id="299642"/>
    <lineage>
        <taxon>Eukaryota</taxon>
        <taxon>Metazoa</taxon>
        <taxon>Ecdysozoa</taxon>
        <taxon>Arthropoda</taxon>
        <taxon>Chelicerata</taxon>
        <taxon>Arachnida</taxon>
        <taxon>Araneae</taxon>
        <taxon>Araneomorphae</taxon>
        <taxon>Entelegynae</taxon>
        <taxon>Araneoidea</taxon>
        <taxon>Nephilidae</taxon>
        <taxon>Nephila</taxon>
    </lineage>
</organism>
<dbReference type="EMBL" id="BMAW01066861">
    <property type="protein sequence ID" value="GFT56751.1"/>
    <property type="molecule type" value="Genomic_DNA"/>
</dbReference>
<gene>
    <name evidence="1" type="ORF">NPIL_92611</name>
</gene>